<feature type="transmembrane region" description="Helical" evidence="6">
    <location>
        <begin position="65"/>
        <end position="87"/>
    </location>
</feature>
<evidence type="ECO:0000313" key="10">
    <source>
        <dbReference type="Proteomes" id="UP001500622"/>
    </source>
</evidence>
<dbReference type="PROSITE" id="PS50929">
    <property type="entry name" value="ABC_TM1F"/>
    <property type="match status" value="1"/>
</dbReference>
<feature type="transmembrane region" description="Helical" evidence="6">
    <location>
        <begin position="205"/>
        <end position="224"/>
    </location>
</feature>
<keyword evidence="9" id="KW-0547">Nucleotide-binding</keyword>
<dbReference type="CDD" id="cd07346">
    <property type="entry name" value="ABC_6TM_exporters"/>
    <property type="match status" value="1"/>
</dbReference>
<name>A0ABP8KVG7_9MICO</name>
<comment type="subcellular location">
    <subcellularLocation>
        <location evidence="1">Cell membrane</location>
        <topology evidence="1">Multi-pass membrane protein</topology>
    </subcellularLocation>
</comment>
<feature type="region of interest" description="Disordered" evidence="5">
    <location>
        <begin position="371"/>
        <end position="402"/>
    </location>
</feature>
<dbReference type="Pfam" id="PF00005">
    <property type="entry name" value="ABC_tran"/>
    <property type="match status" value="1"/>
</dbReference>
<dbReference type="SUPFAM" id="SSF90123">
    <property type="entry name" value="ABC transporter transmembrane region"/>
    <property type="match status" value="1"/>
</dbReference>
<evidence type="ECO:0000256" key="2">
    <source>
        <dbReference type="ARBA" id="ARBA00022692"/>
    </source>
</evidence>
<dbReference type="InterPro" id="IPR036640">
    <property type="entry name" value="ABC1_TM_sf"/>
</dbReference>
<dbReference type="Gene3D" id="3.40.50.300">
    <property type="entry name" value="P-loop containing nucleotide triphosphate hydrolases"/>
    <property type="match status" value="1"/>
</dbReference>
<evidence type="ECO:0000256" key="4">
    <source>
        <dbReference type="ARBA" id="ARBA00023136"/>
    </source>
</evidence>
<dbReference type="GO" id="GO:0005524">
    <property type="term" value="F:ATP binding"/>
    <property type="evidence" value="ECO:0007669"/>
    <property type="project" value="UniProtKB-KW"/>
</dbReference>
<keyword evidence="10" id="KW-1185">Reference proteome</keyword>
<evidence type="ECO:0000256" key="1">
    <source>
        <dbReference type="ARBA" id="ARBA00004651"/>
    </source>
</evidence>
<dbReference type="InterPro" id="IPR003439">
    <property type="entry name" value="ABC_transporter-like_ATP-bd"/>
</dbReference>
<keyword evidence="4 6" id="KW-0472">Membrane</keyword>
<dbReference type="InterPro" id="IPR027417">
    <property type="entry name" value="P-loop_NTPase"/>
</dbReference>
<feature type="domain" description="ABC transmembrane type-1" evidence="8">
    <location>
        <begin position="68"/>
        <end position="348"/>
    </location>
</feature>
<feature type="domain" description="ABC transporter" evidence="7">
    <location>
        <begin position="379"/>
        <end position="615"/>
    </location>
</feature>
<feature type="transmembrane region" description="Helical" evidence="6">
    <location>
        <begin position="180"/>
        <end position="199"/>
    </location>
</feature>
<proteinExistence type="predicted"/>
<dbReference type="InterPro" id="IPR011527">
    <property type="entry name" value="ABC1_TM_dom"/>
</dbReference>
<accession>A0ABP8KVG7</accession>
<dbReference type="InterPro" id="IPR039421">
    <property type="entry name" value="Type_1_exporter"/>
</dbReference>
<feature type="region of interest" description="Disordered" evidence="5">
    <location>
        <begin position="625"/>
        <end position="648"/>
    </location>
</feature>
<dbReference type="PANTHER" id="PTHR43394">
    <property type="entry name" value="ATP-DEPENDENT PERMEASE MDL1, MITOCHONDRIAL"/>
    <property type="match status" value="1"/>
</dbReference>
<protein>
    <submittedName>
        <fullName evidence="9">ABC transporter ATP-binding protein</fullName>
    </submittedName>
</protein>
<evidence type="ECO:0000259" key="8">
    <source>
        <dbReference type="PROSITE" id="PS50929"/>
    </source>
</evidence>
<evidence type="ECO:0000313" key="9">
    <source>
        <dbReference type="EMBL" id="GAA4417534.1"/>
    </source>
</evidence>
<dbReference type="Pfam" id="PF00664">
    <property type="entry name" value="ABC_membrane"/>
    <property type="match status" value="1"/>
</dbReference>
<evidence type="ECO:0000256" key="6">
    <source>
        <dbReference type="SAM" id="Phobius"/>
    </source>
</evidence>
<dbReference type="PROSITE" id="PS00211">
    <property type="entry name" value="ABC_TRANSPORTER_1"/>
    <property type="match status" value="1"/>
</dbReference>
<dbReference type="InterPro" id="IPR017871">
    <property type="entry name" value="ABC_transporter-like_CS"/>
</dbReference>
<evidence type="ECO:0000259" key="7">
    <source>
        <dbReference type="PROSITE" id="PS50893"/>
    </source>
</evidence>
<sequence>MAATQTLRDAVEEPPPSPRKSVGGPAQGRVTLPVVLTALQGHPGHPPLTRPGAYLGWLIRRQAGVLTFAVVFAVLEAASLAAVPYLLGVALDQGLSEGMSRELLITVGWLLGLGLFGAITSALGHVGDTSSWLHGSFRTSRLVGHHVTRTGDAISDELPTGEVVSTVASDAFHIGNMMEIFPRLAGSVVAYLAVAVLVLQQSRTLGLVILIGLPVTAAVLSLLVKPLHVRQAKHREESGRLTTLGSDTVSGLRVLRGIGGEDAFAARYAQQSQQVRGAGVGVAATASVLQAMQVLLPGLFIAGVVWFGARLTLTGDITPGQLVAFYGYTAFLAMPLQAATQFMQMLTRARVGARKVIAVLSVPPMAGSIAESEASDDAAYPGDATRADDRPRPAPDLRDATSGVQIRPGRLTALVSPRPDESAELATRLGRFDDADGEVLYGGEPLTSLPLAQVRERIVVSAATPQLFTGTLRHELDARDRADEADLYQALEVADAHDVLSSMPDGLDGEITEKGRSLSGGQRQRVALARALLTEPETLVLVEPTSAVDAHTEARIADRLARHRAGRTTVVVTASPLVLEHADEVVFLDGGRERVRGRHRELLDRANAGDPDAAAYQWVVARQTGSPGETAASAASPETTAESVQEVH</sequence>
<feature type="compositionally biased region" description="Basic and acidic residues" evidence="5">
    <location>
        <begin position="385"/>
        <end position="399"/>
    </location>
</feature>
<feature type="transmembrane region" description="Helical" evidence="6">
    <location>
        <begin position="294"/>
        <end position="313"/>
    </location>
</feature>
<evidence type="ECO:0000256" key="5">
    <source>
        <dbReference type="SAM" id="MobiDB-lite"/>
    </source>
</evidence>
<feature type="transmembrane region" description="Helical" evidence="6">
    <location>
        <begin position="107"/>
        <end position="126"/>
    </location>
</feature>
<dbReference type="Gene3D" id="1.20.1560.10">
    <property type="entry name" value="ABC transporter type 1, transmembrane domain"/>
    <property type="match status" value="1"/>
</dbReference>
<keyword evidence="2 6" id="KW-0812">Transmembrane</keyword>
<keyword evidence="3 6" id="KW-1133">Transmembrane helix</keyword>
<comment type="caution">
    <text evidence="9">The sequence shown here is derived from an EMBL/GenBank/DDBJ whole genome shotgun (WGS) entry which is preliminary data.</text>
</comment>
<gene>
    <name evidence="9" type="ORF">GCM10023169_06100</name>
</gene>
<dbReference type="PROSITE" id="PS50893">
    <property type="entry name" value="ABC_TRANSPORTER_2"/>
    <property type="match status" value="1"/>
</dbReference>
<dbReference type="EMBL" id="BAABGN010000002">
    <property type="protein sequence ID" value="GAA4417534.1"/>
    <property type="molecule type" value="Genomic_DNA"/>
</dbReference>
<dbReference type="Proteomes" id="UP001500622">
    <property type="component" value="Unassembled WGS sequence"/>
</dbReference>
<reference evidence="10" key="1">
    <citation type="journal article" date="2019" name="Int. J. Syst. Evol. Microbiol.">
        <title>The Global Catalogue of Microorganisms (GCM) 10K type strain sequencing project: providing services to taxonomists for standard genome sequencing and annotation.</title>
        <authorList>
            <consortium name="The Broad Institute Genomics Platform"/>
            <consortium name="The Broad Institute Genome Sequencing Center for Infectious Disease"/>
            <person name="Wu L."/>
            <person name="Ma J."/>
        </authorList>
    </citation>
    <scope>NUCLEOTIDE SEQUENCE [LARGE SCALE GENOMIC DNA]</scope>
    <source>
        <strain evidence="10">JCM 17810</strain>
    </source>
</reference>
<evidence type="ECO:0000256" key="3">
    <source>
        <dbReference type="ARBA" id="ARBA00022989"/>
    </source>
</evidence>
<dbReference type="SUPFAM" id="SSF52540">
    <property type="entry name" value="P-loop containing nucleoside triphosphate hydrolases"/>
    <property type="match status" value="1"/>
</dbReference>
<dbReference type="PANTHER" id="PTHR43394:SF1">
    <property type="entry name" value="ATP-BINDING CASSETTE SUB-FAMILY B MEMBER 10, MITOCHONDRIAL"/>
    <property type="match status" value="1"/>
</dbReference>
<feature type="region of interest" description="Disordered" evidence="5">
    <location>
        <begin position="1"/>
        <end position="27"/>
    </location>
</feature>
<feature type="transmembrane region" description="Helical" evidence="6">
    <location>
        <begin position="325"/>
        <end position="346"/>
    </location>
</feature>
<keyword evidence="9" id="KW-0067">ATP-binding</keyword>
<organism evidence="9 10">
    <name type="scientific">Georgenia halophila</name>
    <dbReference type="NCBI Taxonomy" id="620889"/>
    <lineage>
        <taxon>Bacteria</taxon>
        <taxon>Bacillati</taxon>
        <taxon>Actinomycetota</taxon>
        <taxon>Actinomycetes</taxon>
        <taxon>Micrococcales</taxon>
        <taxon>Bogoriellaceae</taxon>
        <taxon>Georgenia</taxon>
    </lineage>
</organism>